<feature type="domain" description="EF-hand" evidence="1">
    <location>
        <begin position="61"/>
        <end position="96"/>
    </location>
</feature>
<dbReference type="AlphaFoldDB" id="A0A913WW58"/>
<dbReference type="Proteomes" id="UP000887567">
    <property type="component" value="Unplaced"/>
</dbReference>
<dbReference type="SUPFAM" id="SSF47473">
    <property type="entry name" value="EF-hand"/>
    <property type="match status" value="1"/>
</dbReference>
<dbReference type="CDD" id="cd22976">
    <property type="entry name" value="DD_EFCAB10"/>
    <property type="match status" value="1"/>
</dbReference>
<dbReference type="OMA" id="SMLLFYR"/>
<keyword evidence="3" id="KW-1185">Reference proteome</keyword>
<dbReference type="Gene3D" id="1.20.890.10">
    <property type="entry name" value="cAMP-dependent protein kinase regulatory subunit, dimerization-anchoring domain"/>
    <property type="match status" value="1"/>
</dbReference>
<organism evidence="2 3">
    <name type="scientific">Exaiptasia diaphana</name>
    <name type="common">Tropical sea anemone</name>
    <name type="synonym">Aiptasia pulchella</name>
    <dbReference type="NCBI Taxonomy" id="2652724"/>
    <lineage>
        <taxon>Eukaryota</taxon>
        <taxon>Metazoa</taxon>
        <taxon>Cnidaria</taxon>
        <taxon>Anthozoa</taxon>
        <taxon>Hexacorallia</taxon>
        <taxon>Actiniaria</taxon>
        <taxon>Aiptasiidae</taxon>
        <taxon>Exaiptasia</taxon>
    </lineage>
</organism>
<dbReference type="InterPro" id="IPR056587">
    <property type="entry name" value="EF_EFCAB10_C"/>
</dbReference>
<evidence type="ECO:0000313" key="2">
    <source>
        <dbReference type="EnsemblMetazoa" id="XP_020895047.1"/>
    </source>
</evidence>
<dbReference type="PROSITE" id="PS50222">
    <property type="entry name" value="EF_HAND_2"/>
    <property type="match status" value="1"/>
</dbReference>
<dbReference type="InterPro" id="IPR049760">
    <property type="entry name" value="DD_EFCAB10"/>
</dbReference>
<evidence type="ECO:0000259" key="1">
    <source>
        <dbReference type="PROSITE" id="PS50222"/>
    </source>
</evidence>
<dbReference type="PANTHER" id="PTHR21847">
    <property type="entry name" value="EF-HAND CALCIUM-BINDING DOMAIN-CONTAINING PROTEIN 10"/>
    <property type="match status" value="1"/>
</dbReference>
<sequence>MAGKEELAKQYLKRHKIMELLDNLTAQLIYERPGNPKEYMCNYLEKLKTGRTVQRGYPCLFDDTNIRSLFGMLDVTGNGFITFEQYKEGLDTLGVERFDKNPSGADIDKISGETFLKEARQGLLQSSATFSS</sequence>
<dbReference type="GeneID" id="110234040"/>
<dbReference type="RefSeq" id="XP_020895047.1">
    <property type="nucleotide sequence ID" value="XM_021039388.2"/>
</dbReference>
<proteinExistence type="predicted"/>
<dbReference type="GO" id="GO:0005509">
    <property type="term" value="F:calcium ion binding"/>
    <property type="evidence" value="ECO:0007669"/>
    <property type="project" value="InterPro"/>
</dbReference>
<dbReference type="Pfam" id="PF24548">
    <property type="entry name" value="EF_EFCAB10_C"/>
    <property type="match status" value="1"/>
</dbReference>
<evidence type="ECO:0000313" key="3">
    <source>
        <dbReference type="Proteomes" id="UP000887567"/>
    </source>
</evidence>
<reference evidence="2" key="1">
    <citation type="submission" date="2022-11" db="UniProtKB">
        <authorList>
            <consortium name="EnsemblMetazoa"/>
        </authorList>
    </citation>
    <scope>IDENTIFICATION</scope>
</reference>
<protein>
    <recommendedName>
        <fullName evidence="1">EF-hand domain-containing protein</fullName>
    </recommendedName>
</protein>
<dbReference type="InterPro" id="IPR002048">
    <property type="entry name" value="EF_hand_dom"/>
</dbReference>
<dbReference type="EnsemblMetazoa" id="XM_021039388.2">
    <property type="protein sequence ID" value="XP_020895047.1"/>
    <property type="gene ID" value="LOC110234040"/>
</dbReference>
<dbReference type="KEGG" id="epa:110234040"/>
<dbReference type="SUPFAM" id="SSF47391">
    <property type="entry name" value="Dimerization-anchoring domain of cAMP-dependent PK regulatory subunit"/>
    <property type="match status" value="1"/>
</dbReference>
<dbReference type="InterPro" id="IPR039879">
    <property type="entry name" value="EFC10"/>
</dbReference>
<dbReference type="PANTHER" id="PTHR21847:SF1">
    <property type="entry name" value="EF-HAND CALCIUM-BINDING DOMAIN-CONTAINING PROTEIN 10"/>
    <property type="match status" value="1"/>
</dbReference>
<dbReference type="InterPro" id="IPR011992">
    <property type="entry name" value="EF-hand-dom_pair"/>
</dbReference>
<dbReference type="OrthoDB" id="10260455at2759"/>
<name>A0A913WW58_EXADI</name>
<accession>A0A913WW58</accession>